<dbReference type="EMBL" id="JACEIK010001017">
    <property type="protein sequence ID" value="MCD7465111.1"/>
    <property type="molecule type" value="Genomic_DNA"/>
</dbReference>
<keyword evidence="2" id="KW-1185">Reference proteome</keyword>
<sequence>MGFQSSSSLLISFISASHRGEIGENSRGASQVALSHGESELGSLHSLLPVISSSQYVVPSLLPFLLDVLAGI</sequence>
<evidence type="ECO:0000313" key="2">
    <source>
        <dbReference type="Proteomes" id="UP000823775"/>
    </source>
</evidence>
<accession>A0ABS8T220</accession>
<comment type="caution">
    <text evidence="1">The sequence shown here is derived from an EMBL/GenBank/DDBJ whole genome shotgun (WGS) entry which is preliminary data.</text>
</comment>
<evidence type="ECO:0000313" key="1">
    <source>
        <dbReference type="EMBL" id="MCD7465111.1"/>
    </source>
</evidence>
<dbReference type="Proteomes" id="UP000823775">
    <property type="component" value="Unassembled WGS sequence"/>
</dbReference>
<name>A0ABS8T220_DATST</name>
<organism evidence="1 2">
    <name type="scientific">Datura stramonium</name>
    <name type="common">Jimsonweed</name>
    <name type="synonym">Common thornapple</name>
    <dbReference type="NCBI Taxonomy" id="4076"/>
    <lineage>
        <taxon>Eukaryota</taxon>
        <taxon>Viridiplantae</taxon>
        <taxon>Streptophyta</taxon>
        <taxon>Embryophyta</taxon>
        <taxon>Tracheophyta</taxon>
        <taxon>Spermatophyta</taxon>
        <taxon>Magnoliopsida</taxon>
        <taxon>eudicotyledons</taxon>
        <taxon>Gunneridae</taxon>
        <taxon>Pentapetalae</taxon>
        <taxon>asterids</taxon>
        <taxon>lamiids</taxon>
        <taxon>Solanales</taxon>
        <taxon>Solanaceae</taxon>
        <taxon>Solanoideae</taxon>
        <taxon>Datureae</taxon>
        <taxon>Datura</taxon>
    </lineage>
</organism>
<gene>
    <name evidence="1" type="ORF">HAX54_000572</name>
</gene>
<protein>
    <submittedName>
        <fullName evidence="1">Uncharacterized protein</fullName>
    </submittedName>
</protein>
<reference evidence="1 2" key="1">
    <citation type="journal article" date="2021" name="BMC Genomics">
        <title>Datura genome reveals duplications of psychoactive alkaloid biosynthetic genes and high mutation rate following tissue culture.</title>
        <authorList>
            <person name="Rajewski A."/>
            <person name="Carter-House D."/>
            <person name="Stajich J."/>
            <person name="Litt A."/>
        </authorList>
    </citation>
    <scope>NUCLEOTIDE SEQUENCE [LARGE SCALE GENOMIC DNA]</scope>
    <source>
        <strain evidence="1">AR-01</strain>
    </source>
</reference>
<proteinExistence type="predicted"/>